<feature type="compositionally biased region" description="Basic and acidic residues" evidence="1">
    <location>
        <begin position="131"/>
        <end position="141"/>
    </location>
</feature>
<dbReference type="PANTHER" id="PTHR33678:SF1">
    <property type="entry name" value="BLL1576 PROTEIN"/>
    <property type="match status" value="1"/>
</dbReference>
<comment type="caution">
    <text evidence="6">The sequence shown here is derived from an EMBL/GenBank/DDBJ whole genome shotgun (WGS) entry which is preliminary data.</text>
</comment>
<sequence length="553" mass="61857">MAAHDGGRAGRGDPGDLKAVHRGQCGLLRARTREKMAAMVEAIDDDKLRALGEDPMAAQYARELIGQLALQVEQQAAEIRRQAQKNAALSLEVARLKRWRFGQSSESLDSRQGELFEAKTQALLQQEEQAEDRAADDERRDPNKRRPKRQPLPGNLERIEHRYEIESGLCPQGHALQRIGEEISEQLDCEPARFFVHRHIRGKYACACCQTVLAAPLPAQLIDKGIPAPGLMAQVIVAKHDDHLPAYRQEEIYARSGARVPRSSIASWIGIGGVWLQPLAAAVKALMLHDAVLHADETPVAELKPGAGKTHRAYVWVYRSATLPLVVYDYRGSRGGEHAREFLHGWSGTLVVDDFSGYKALFAGGAIREAGCWAHARRKFFEAHKLTDSALAAEALQRIGDLYRIEQEIRDLDAQERLRRRHQETQTRLHALHAWLLEQRPKLARADATARAIDYTLGRWQALCVFAEDACVPIDNNAAERAVRPIALGRKNWLFVGSRQAGSRAAALMTLIESAKLCGLDPWAYLKDVFTKLPTWPNSRLQELLPHRWSPPS</sequence>
<dbReference type="InterPro" id="IPR039552">
    <property type="entry name" value="IS66_C"/>
</dbReference>
<evidence type="ECO:0000313" key="6">
    <source>
        <dbReference type="EMBL" id="OIQ87293.1"/>
    </source>
</evidence>
<evidence type="ECO:0000259" key="3">
    <source>
        <dbReference type="Pfam" id="PF13005"/>
    </source>
</evidence>
<feature type="domain" description="Transposase IS66 central" evidence="2">
    <location>
        <begin position="224"/>
        <end position="502"/>
    </location>
</feature>
<name>A0A1J5RGP9_9ZZZZ</name>
<dbReference type="AlphaFoldDB" id="A0A1J5RGP9"/>
<feature type="domain" description="Transposase IS66 C-terminal" evidence="5">
    <location>
        <begin position="510"/>
        <end position="547"/>
    </location>
</feature>
<dbReference type="Pfam" id="PF13817">
    <property type="entry name" value="DDE_Tnp_IS66_C"/>
    <property type="match status" value="1"/>
</dbReference>
<gene>
    <name evidence="6" type="ORF">GALL_308540</name>
</gene>
<dbReference type="InterPro" id="IPR024463">
    <property type="entry name" value="Transposase_TnpC_homeodom"/>
</dbReference>
<dbReference type="InterPro" id="IPR004291">
    <property type="entry name" value="Transposase_IS66_central"/>
</dbReference>
<dbReference type="NCBIfam" id="NF033517">
    <property type="entry name" value="transpos_IS66"/>
    <property type="match status" value="1"/>
</dbReference>
<accession>A0A1J5RGP9</accession>
<evidence type="ECO:0000259" key="4">
    <source>
        <dbReference type="Pfam" id="PF13007"/>
    </source>
</evidence>
<feature type="domain" description="Transposase IS66 zinc-finger binding" evidence="3">
    <location>
        <begin position="170"/>
        <end position="209"/>
    </location>
</feature>
<dbReference type="Pfam" id="PF13007">
    <property type="entry name" value="LZ_Tnp_IS66"/>
    <property type="match status" value="1"/>
</dbReference>
<reference evidence="6" key="1">
    <citation type="submission" date="2016-10" db="EMBL/GenBank/DDBJ databases">
        <title>Sequence of Gallionella enrichment culture.</title>
        <authorList>
            <person name="Poehlein A."/>
            <person name="Muehling M."/>
            <person name="Daniel R."/>
        </authorList>
    </citation>
    <scope>NUCLEOTIDE SEQUENCE</scope>
</reference>
<feature type="domain" description="Transposase TnpC homeodomain" evidence="4">
    <location>
        <begin position="89"/>
        <end position="160"/>
    </location>
</feature>
<feature type="region of interest" description="Disordered" evidence="1">
    <location>
        <begin position="126"/>
        <end position="157"/>
    </location>
</feature>
<organism evidence="6">
    <name type="scientific">mine drainage metagenome</name>
    <dbReference type="NCBI Taxonomy" id="410659"/>
    <lineage>
        <taxon>unclassified sequences</taxon>
        <taxon>metagenomes</taxon>
        <taxon>ecological metagenomes</taxon>
    </lineage>
</organism>
<dbReference type="Pfam" id="PF03050">
    <property type="entry name" value="DDE_Tnp_IS66"/>
    <property type="match status" value="1"/>
</dbReference>
<evidence type="ECO:0000259" key="5">
    <source>
        <dbReference type="Pfam" id="PF13817"/>
    </source>
</evidence>
<dbReference type="InterPro" id="IPR024474">
    <property type="entry name" value="Znf_dom_IS66"/>
</dbReference>
<dbReference type="PANTHER" id="PTHR33678">
    <property type="entry name" value="BLL1576 PROTEIN"/>
    <property type="match status" value="1"/>
</dbReference>
<dbReference type="EMBL" id="MLJW01000430">
    <property type="protein sequence ID" value="OIQ87293.1"/>
    <property type="molecule type" value="Genomic_DNA"/>
</dbReference>
<dbReference type="Pfam" id="PF13005">
    <property type="entry name" value="zf-IS66"/>
    <property type="match status" value="1"/>
</dbReference>
<evidence type="ECO:0000259" key="2">
    <source>
        <dbReference type="Pfam" id="PF03050"/>
    </source>
</evidence>
<dbReference type="InterPro" id="IPR052344">
    <property type="entry name" value="Transposase-related"/>
</dbReference>
<evidence type="ECO:0000256" key="1">
    <source>
        <dbReference type="SAM" id="MobiDB-lite"/>
    </source>
</evidence>
<proteinExistence type="predicted"/>
<protein>
    <submittedName>
        <fullName evidence="6">Transposase IS66 family protein</fullName>
    </submittedName>
</protein>